<dbReference type="GO" id="GO:0019005">
    <property type="term" value="C:SCF ubiquitin ligase complex"/>
    <property type="evidence" value="ECO:0007669"/>
    <property type="project" value="TreeGrafter"/>
</dbReference>
<evidence type="ECO:0000313" key="4">
    <source>
        <dbReference type="Proteomes" id="UP000319817"/>
    </source>
</evidence>
<dbReference type="InterPro" id="IPR011464">
    <property type="entry name" value="DUF1570"/>
</dbReference>
<proteinExistence type="predicted"/>
<dbReference type="GO" id="GO:0031146">
    <property type="term" value="P:SCF-dependent proteasomal ubiquitin-dependent protein catabolic process"/>
    <property type="evidence" value="ECO:0007669"/>
    <property type="project" value="TreeGrafter"/>
</dbReference>
<dbReference type="SUPFAM" id="SSF52047">
    <property type="entry name" value="RNI-like"/>
    <property type="match status" value="1"/>
</dbReference>
<dbReference type="Gene3D" id="3.80.10.10">
    <property type="entry name" value="Ribonuclease Inhibitor"/>
    <property type="match status" value="1"/>
</dbReference>
<feature type="domain" description="DUF1570" evidence="2">
    <location>
        <begin position="256"/>
        <end position="381"/>
    </location>
</feature>
<feature type="transmembrane region" description="Helical" evidence="1">
    <location>
        <begin position="21"/>
        <end position="41"/>
    </location>
</feature>
<dbReference type="Proteomes" id="UP000319817">
    <property type="component" value="Chromosome"/>
</dbReference>
<protein>
    <submittedName>
        <fullName evidence="3">Leucine Rich repeats (2 copies)</fullName>
    </submittedName>
</protein>
<keyword evidence="1" id="KW-1133">Transmembrane helix</keyword>
<dbReference type="OrthoDB" id="228844at2"/>
<dbReference type="EMBL" id="CP036526">
    <property type="protein sequence ID" value="QDT09046.1"/>
    <property type="molecule type" value="Genomic_DNA"/>
</dbReference>
<keyword evidence="4" id="KW-1185">Reference proteome</keyword>
<keyword evidence="1" id="KW-0812">Transmembrane</keyword>
<dbReference type="PANTHER" id="PTHR13318">
    <property type="entry name" value="PARTNER OF PAIRED, ISOFORM B-RELATED"/>
    <property type="match status" value="1"/>
</dbReference>
<gene>
    <name evidence="3" type="ORF">K239x_09890</name>
</gene>
<sequence length="574" mass="64119">MKKCSAYGVETKLDKQFSLKASFTQAWLGSLALSLVFVGGIRAEAADRTSFFVPRDGNSVAQPIPANAVFADQAFGDGASDGWKAYLRLWRAHHDDPSSEPIRQFLGLPVTGTTEAKIARGRSAPRWLQWSAGSYQQVTTPHFTVYSRAEDDFSREMANDLEVCYWIWTQMFFPMWEARAQVATNLAGLNQQDVSAYLKSQPGRITIRRKMRVVLFRDSAEYQQTLGGEIPGIEQSTGFYNDDKQTIFLYASNDDDVATRRHELVHQLFREATRSKLGRAKPGDDNGFWIVEGIAGYFESLRIGTSIATVGGWDAPRLQFARYRMLVHNDLMPIGELRADGRLAAQGRADIARWYAHAIAQTHHLLDSGDTKQRVAIYQLLNQRYATGAKIAGGAIDRGVEQRLRRFLSIDDKVIEANPISHPLSQLCLAGCEVTDETLGQIPPSPRLRWLDLSRQPISNDAIRRLAPSPESVEQLTLELTKVDPDLQNWLGQATSLRELDLSHTPMDDGVMQAISSAKFLEVLWMTGTKLTDQSIDTIAGLPKLQMVNLQQSAVTQTGLRSLKTHKPNLKVNE</sequence>
<evidence type="ECO:0000259" key="2">
    <source>
        <dbReference type="Pfam" id="PF07607"/>
    </source>
</evidence>
<evidence type="ECO:0000313" key="3">
    <source>
        <dbReference type="EMBL" id="QDT09046.1"/>
    </source>
</evidence>
<organism evidence="3 4">
    <name type="scientific">Stieleria marina</name>
    <dbReference type="NCBI Taxonomy" id="1930275"/>
    <lineage>
        <taxon>Bacteria</taxon>
        <taxon>Pseudomonadati</taxon>
        <taxon>Planctomycetota</taxon>
        <taxon>Planctomycetia</taxon>
        <taxon>Pirellulales</taxon>
        <taxon>Pirellulaceae</taxon>
        <taxon>Stieleria</taxon>
    </lineage>
</organism>
<evidence type="ECO:0000256" key="1">
    <source>
        <dbReference type="SAM" id="Phobius"/>
    </source>
</evidence>
<dbReference type="Pfam" id="PF07607">
    <property type="entry name" value="DUF1570"/>
    <property type="match status" value="1"/>
</dbReference>
<accession>A0A517NPJ7</accession>
<reference evidence="3 4" key="1">
    <citation type="submission" date="2019-02" db="EMBL/GenBank/DDBJ databases">
        <title>Deep-cultivation of Planctomycetes and their phenomic and genomic characterization uncovers novel biology.</title>
        <authorList>
            <person name="Wiegand S."/>
            <person name="Jogler M."/>
            <person name="Boedeker C."/>
            <person name="Pinto D."/>
            <person name="Vollmers J."/>
            <person name="Rivas-Marin E."/>
            <person name="Kohn T."/>
            <person name="Peeters S.H."/>
            <person name="Heuer A."/>
            <person name="Rast P."/>
            <person name="Oberbeckmann S."/>
            <person name="Bunk B."/>
            <person name="Jeske O."/>
            <person name="Meyerdierks A."/>
            <person name="Storesund J.E."/>
            <person name="Kallscheuer N."/>
            <person name="Luecker S."/>
            <person name="Lage O.M."/>
            <person name="Pohl T."/>
            <person name="Merkel B.J."/>
            <person name="Hornburger P."/>
            <person name="Mueller R.-W."/>
            <person name="Bruemmer F."/>
            <person name="Labrenz M."/>
            <person name="Spormann A.M."/>
            <person name="Op den Camp H."/>
            <person name="Overmann J."/>
            <person name="Amann R."/>
            <person name="Jetten M.S.M."/>
            <person name="Mascher T."/>
            <person name="Medema M.H."/>
            <person name="Devos D.P."/>
            <person name="Kaster A.-K."/>
            <person name="Ovreas L."/>
            <person name="Rohde M."/>
            <person name="Galperin M.Y."/>
            <person name="Jogler C."/>
        </authorList>
    </citation>
    <scope>NUCLEOTIDE SEQUENCE [LARGE SCALE GENOMIC DNA]</scope>
    <source>
        <strain evidence="3 4">K23_9</strain>
    </source>
</reference>
<dbReference type="InterPro" id="IPR032675">
    <property type="entry name" value="LRR_dom_sf"/>
</dbReference>
<dbReference type="RefSeq" id="WP_145416489.1">
    <property type="nucleotide sequence ID" value="NZ_CP036526.1"/>
</dbReference>
<dbReference type="AlphaFoldDB" id="A0A517NPJ7"/>
<name>A0A517NPJ7_9BACT</name>
<keyword evidence="1" id="KW-0472">Membrane</keyword>